<proteinExistence type="predicted"/>
<dbReference type="VEuPathDB" id="FungiDB:AAP_05850"/>
<dbReference type="Proteomes" id="UP000242877">
    <property type="component" value="Unassembled WGS sequence"/>
</dbReference>
<dbReference type="EMBL" id="AZGZ01000037">
    <property type="protein sequence ID" value="KZZ87211.1"/>
    <property type="molecule type" value="Genomic_DNA"/>
</dbReference>
<evidence type="ECO:0000313" key="3">
    <source>
        <dbReference type="Proteomes" id="UP000242877"/>
    </source>
</evidence>
<accession>A0A167V8Z4</accession>
<gene>
    <name evidence="2" type="ORF">AAP_05850</name>
</gene>
<protein>
    <submittedName>
        <fullName evidence="2">Uncharacterized protein</fullName>
    </submittedName>
</protein>
<dbReference type="AlphaFoldDB" id="A0A167V8Z4"/>
<reference evidence="2 3" key="1">
    <citation type="journal article" date="2016" name="Genome Biol. Evol.">
        <title>Divergent and convergent evolution of fungal pathogenicity.</title>
        <authorList>
            <person name="Shang Y."/>
            <person name="Xiao G."/>
            <person name="Zheng P."/>
            <person name="Cen K."/>
            <person name="Zhan S."/>
            <person name="Wang C."/>
        </authorList>
    </citation>
    <scope>NUCLEOTIDE SEQUENCE [LARGE SCALE GENOMIC DNA]</scope>
    <source>
        <strain evidence="2 3">ARSEF 7405</strain>
    </source>
</reference>
<feature type="region of interest" description="Disordered" evidence="1">
    <location>
        <begin position="1"/>
        <end position="30"/>
    </location>
</feature>
<keyword evidence="3" id="KW-1185">Reference proteome</keyword>
<name>A0A167V8Z4_9EURO</name>
<organism evidence="2 3">
    <name type="scientific">Ascosphaera apis ARSEF 7405</name>
    <dbReference type="NCBI Taxonomy" id="392613"/>
    <lineage>
        <taxon>Eukaryota</taxon>
        <taxon>Fungi</taxon>
        <taxon>Dikarya</taxon>
        <taxon>Ascomycota</taxon>
        <taxon>Pezizomycotina</taxon>
        <taxon>Eurotiomycetes</taxon>
        <taxon>Eurotiomycetidae</taxon>
        <taxon>Onygenales</taxon>
        <taxon>Ascosphaeraceae</taxon>
        <taxon>Ascosphaera</taxon>
    </lineage>
</organism>
<evidence type="ECO:0000313" key="2">
    <source>
        <dbReference type="EMBL" id="KZZ87211.1"/>
    </source>
</evidence>
<sequence length="227" mass="25955">MSLSSGNFGHIPVQTGSIPKPPSTAGGGYREPALRTLMKHMSGGPTIPVEVMDCTTPYLVLNNLKQFLKNPETLSRHNSPVTDEERAIARKESEFSHYWHEVQKWDPLNMYFRANRGPSKTDIDPIRLYNRICSVALDTFGKFPCQMAEELDDPEGVASVLHPYSNFWVEMFDLLGYVIGRGVFEITTHADQWTYILCCFLLIANDVPEYKDRLFIHKGKKLIFLRR</sequence>
<evidence type="ECO:0000256" key="1">
    <source>
        <dbReference type="SAM" id="MobiDB-lite"/>
    </source>
</evidence>
<comment type="caution">
    <text evidence="2">The sequence shown here is derived from an EMBL/GenBank/DDBJ whole genome shotgun (WGS) entry which is preliminary data.</text>
</comment>